<dbReference type="WBParaSite" id="maker-unitig_44887-snap-gene-0.2-mRNA-1">
    <property type="protein sequence ID" value="maker-unitig_44887-snap-gene-0.2-mRNA-1"/>
    <property type="gene ID" value="maker-unitig_44887-snap-gene-0.2"/>
</dbReference>
<feature type="region of interest" description="Disordered" evidence="1">
    <location>
        <begin position="1"/>
        <end position="119"/>
    </location>
</feature>
<feature type="compositionally biased region" description="Low complexity" evidence="1">
    <location>
        <begin position="89"/>
        <end position="119"/>
    </location>
</feature>
<evidence type="ECO:0000313" key="2">
    <source>
        <dbReference type="Proteomes" id="UP000095280"/>
    </source>
</evidence>
<reference evidence="3" key="1">
    <citation type="submission" date="2016-11" db="UniProtKB">
        <authorList>
            <consortium name="WormBaseParasite"/>
        </authorList>
    </citation>
    <scope>IDENTIFICATION</scope>
</reference>
<protein>
    <submittedName>
        <fullName evidence="3">Enkurin domain-containing protein</fullName>
    </submittedName>
</protein>
<dbReference type="Proteomes" id="UP000095280">
    <property type="component" value="Unplaced"/>
</dbReference>
<dbReference type="AlphaFoldDB" id="A0A1I8FSL2"/>
<accession>A0A1I8FSL2</accession>
<proteinExistence type="predicted"/>
<feature type="compositionally biased region" description="Basic and acidic residues" evidence="1">
    <location>
        <begin position="68"/>
        <end position="86"/>
    </location>
</feature>
<evidence type="ECO:0000256" key="1">
    <source>
        <dbReference type="SAM" id="MobiDB-lite"/>
    </source>
</evidence>
<feature type="compositionally biased region" description="Polar residues" evidence="1">
    <location>
        <begin position="49"/>
        <end position="60"/>
    </location>
</feature>
<evidence type="ECO:0000313" key="3">
    <source>
        <dbReference type="WBParaSite" id="maker-unitig_44887-snap-gene-0.2-mRNA-1"/>
    </source>
</evidence>
<sequence>PHGAELSRWKPPAPGLAARPASNLLRRPPDARRGIKIHRRSAAWGAATRWSSFSADQGTNKRGGAKRVKVESDRTARQIRQNELRRCPGRSGPPGRAAAPAASTADGKAAAAQAEQAERGTCVSAARATRLPTKTGLDSVEGVDEHWPVEADKRYIALRQAIHALRQEVHALRPKLRRPER</sequence>
<keyword evidence="2" id="KW-1185">Reference proteome</keyword>
<organism evidence="2 3">
    <name type="scientific">Macrostomum lignano</name>
    <dbReference type="NCBI Taxonomy" id="282301"/>
    <lineage>
        <taxon>Eukaryota</taxon>
        <taxon>Metazoa</taxon>
        <taxon>Spiralia</taxon>
        <taxon>Lophotrochozoa</taxon>
        <taxon>Platyhelminthes</taxon>
        <taxon>Rhabditophora</taxon>
        <taxon>Macrostomorpha</taxon>
        <taxon>Macrostomida</taxon>
        <taxon>Macrostomidae</taxon>
        <taxon>Macrostomum</taxon>
    </lineage>
</organism>
<name>A0A1I8FSL2_9PLAT</name>